<evidence type="ECO:0008006" key="3">
    <source>
        <dbReference type="Google" id="ProtNLM"/>
    </source>
</evidence>
<proteinExistence type="predicted"/>
<gene>
    <name evidence="1" type="ORF">QE152_g4638</name>
</gene>
<organism evidence="1 2">
    <name type="scientific">Popillia japonica</name>
    <name type="common">Japanese beetle</name>
    <dbReference type="NCBI Taxonomy" id="7064"/>
    <lineage>
        <taxon>Eukaryota</taxon>
        <taxon>Metazoa</taxon>
        <taxon>Ecdysozoa</taxon>
        <taxon>Arthropoda</taxon>
        <taxon>Hexapoda</taxon>
        <taxon>Insecta</taxon>
        <taxon>Pterygota</taxon>
        <taxon>Neoptera</taxon>
        <taxon>Endopterygota</taxon>
        <taxon>Coleoptera</taxon>
        <taxon>Polyphaga</taxon>
        <taxon>Scarabaeiformia</taxon>
        <taxon>Scarabaeidae</taxon>
        <taxon>Rutelinae</taxon>
        <taxon>Popillia</taxon>
    </lineage>
</organism>
<dbReference type="EMBL" id="JASPKY010000025">
    <property type="protein sequence ID" value="KAK9751841.1"/>
    <property type="molecule type" value="Genomic_DNA"/>
</dbReference>
<sequence>MSDKTVKRKQLMNIADKIATIGEVNSGAKTQTYVCRKYNLPLLHYSSTLLNNEEKLIKCFPYNSKVRKRQNYNVLDLDEVLLNWFKQQRNS</sequence>
<accession>A0AAW1MWZ7</accession>
<evidence type="ECO:0000313" key="1">
    <source>
        <dbReference type="EMBL" id="KAK9751841.1"/>
    </source>
</evidence>
<protein>
    <recommendedName>
        <fullName evidence="3">DNA-binding protein</fullName>
    </recommendedName>
</protein>
<keyword evidence="2" id="KW-1185">Reference proteome</keyword>
<reference evidence="1 2" key="1">
    <citation type="journal article" date="2024" name="BMC Genomics">
        <title>De novo assembly and annotation of Popillia japonica's genome with initial clues to its potential as an invasive pest.</title>
        <authorList>
            <person name="Cucini C."/>
            <person name="Boschi S."/>
            <person name="Funari R."/>
            <person name="Cardaioli E."/>
            <person name="Iannotti N."/>
            <person name="Marturano G."/>
            <person name="Paoli F."/>
            <person name="Bruttini M."/>
            <person name="Carapelli A."/>
            <person name="Frati F."/>
            <person name="Nardi F."/>
        </authorList>
    </citation>
    <scope>NUCLEOTIDE SEQUENCE [LARGE SCALE GENOMIC DNA]</scope>
    <source>
        <strain evidence="1">DMR45628</strain>
    </source>
</reference>
<evidence type="ECO:0000313" key="2">
    <source>
        <dbReference type="Proteomes" id="UP001458880"/>
    </source>
</evidence>
<name>A0AAW1MWZ7_POPJA</name>
<dbReference type="Proteomes" id="UP001458880">
    <property type="component" value="Unassembled WGS sequence"/>
</dbReference>
<comment type="caution">
    <text evidence="1">The sequence shown here is derived from an EMBL/GenBank/DDBJ whole genome shotgun (WGS) entry which is preliminary data.</text>
</comment>
<dbReference type="AlphaFoldDB" id="A0AAW1MWZ7"/>